<dbReference type="EMBL" id="JAMQYH010000003">
    <property type="protein sequence ID" value="KAJ1692459.1"/>
    <property type="molecule type" value="Genomic_DNA"/>
</dbReference>
<organism evidence="3 4">
    <name type="scientific">Rhynchospora breviuscula</name>
    <dbReference type="NCBI Taxonomy" id="2022672"/>
    <lineage>
        <taxon>Eukaryota</taxon>
        <taxon>Viridiplantae</taxon>
        <taxon>Streptophyta</taxon>
        <taxon>Embryophyta</taxon>
        <taxon>Tracheophyta</taxon>
        <taxon>Spermatophyta</taxon>
        <taxon>Magnoliopsida</taxon>
        <taxon>Liliopsida</taxon>
        <taxon>Poales</taxon>
        <taxon>Cyperaceae</taxon>
        <taxon>Cyperoideae</taxon>
        <taxon>Rhynchosporeae</taxon>
        <taxon>Rhynchospora</taxon>
    </lineage>
</organism>
<dbReference type="SUPFAM" id="SSF50249">
    <property type="entry name" value="Nucleic acid-binding proteins"/>
    <property type="match status" value="2"/>
</dbReference>
<evidence type="ECO:0000313" key="4">
    <source>
        <dbReference type="Proteomes" id="UP001151287"/>
    </source>
</evidence>
<dbReference type="Proteomes" id="UP001151287">
    <property type="component" value="Unassembled WGS sequence"/>
</dbReference>
<keyword evidence="4" id="KW-1185">Reference proteome</keyword>
<gene>
    <name evidence="3" type="ORF">LUZ63_009157</name>
</gene>
<evidence type="ECO:0000256" key="1">
    <source>
        <dbReference type="SAM" id="MobiDB-lite"/>
    </source>
</evidence>
<evidence type="ECO:0000259" key="2">
    <source>
        <dbReference type="Pfam" id="PF08646"/>
    </source>
</evidence>
<feature type="region of interest" description="Disordered" evidence="1">
    <location>
        <begin position="291"/>
        <end position="414"/>
    </location>
</feature>
<protein>
    <recommendedName>
        <fullName evidence="2">Replication factor A C-terminal domain-containing protein</fullName>
    </recommendedName>
</protein>
<feature type="compositionally biased region" description="Polar residues" evidence="1">
    <location>
        <begin position="308"/>
        <end position="322"/>
    </location>
</feature>
<dbReference type="AlphaFoldDB" id="A0A9Q0HNE4"/>
<dbReference type="Pfam" id="PF08646">
    <property type="entry name" value="Rep_fac-A_C"/>
    <property type="match status" value="1"/>
</dbReference>
<name>A0A9Q0HNE4_9POAL</name>
<feature type="domain" description="Replication factor A C-terminal" evidence="2">
    <location>
        <begin position="135"/>
        <end position="257"/>
    </location>
</feature>
<feature type="compositionally biased region" description="Basic and acidic residues" evidence="1">
    <location>
        <begin position="328"/>
        <end position="339"/>
    </location>
</feature>
<accession>A0A9Q0HNE4</accession>
<evidence type="ECO:0000313" key="3">
    <source>
        <dbReference type="EMBL" id="KAJ1692459.1"/>
    </source>
</evidence>
<dbReference type="PANTHER" id="PTHR47165">
    <property type="entry name" value="OS03G0429900 PROTEIN"/>
    <property type="match status" value="1"/>
</dbReference>
<dbReference type="PANTHER" id="PTHR47165:SF4">
    <property type="entry name" value="OS03G0429900 PROTEIN"/>
    <property type="match status" value="1"/>
</dbReference>
<dbReference type="OrthoDB" id="671687at2759"/>
<dbReference type="InterPro" id="IPR012340">
    <property type="entry name" value="NA-bd_OB-fold"/>
</dbReference>
<sequence>MIYLADERGYMLELTLWRQFVSLFDAAALHEESKNAPVVVICAAVQINEWDDVYNIKAISSTRFYFDRTIPEIADFAAALPTDLPPIVLDTEGPSYDGVPIRNVMQQIQQAEPQTVTVSEFLAIPVTTYSDTLYNCVASIADLTNRYEWHYDACKKCTSRLKDKYCYRCAVRRDDFIDWYKLDLKVKDHTGVADFTALGKIAKIIIGADVKAMVKEQDTAHDDAPKQILGIIGKAYQFTVLPKESTKFEGVRMNTIIRVDAVPPTKTLFIPADQQNVLPALTHLTGATTSKLLSGDNTSDEPAHSPHHLTTSTPSAQTTPLHSATPVPHDHGHLPDKKGKQPAHQPHHGAPSSTARKRLFSETDITGLQSGLAEEDTGLAVHEPQGTAAQAIGKTSSPVSDDPGPQKIQPSDIA</sequence>
<comment type="caution">
    <text evidence="3">The sequence shown here is derived from an EMBL/GenBank/DDBJ whole genome shotgun (WGS) entry which is preliminary data.</text>
</comment>
<dbReference type="Gene3D" id="2.40.50.140">
    <property type="entry name" value="Nucleic acid-binding proteins"/>
    <property type="match status" value="2"/>
</dbReference>
<proteinExistence type="predicted"/>
<reference evidence="3" key="1">
    <citation type="journal article" date="2022" name="Cell">
        <title>Repeat-based holocentromeres influence genome architecture and karyotype evolution.</title>
        <authorList>
            <person name="Hofstatter P.G."/>
            <person name="Thangavel G."/>
            <person name="Lux T."/>
            <person name="Neumann P."/>
            <person name="Vondrak T."/>
            <person name="Novak P."/>
            <person name="Zhang M."/>
            <person name="Costa L."/>
            <person name="Castellani M."/>
            <person name="Scott A."/>
            <person name="Toegelov H."/>
            <person name="Fuchs J."/>
            <person name="Mata-Sucre Y."/>
            <person name="Dias Y."/>
            <person name="Vanzela A.L.L."/>
            <person name="Huettel B."/>
            <person name="Almeida C.C.S."/>
            <person name="Simkova H."/>
            <person name="Souza G."/>
            <person name="Pedrosa-Harand A."/>
            <person name="Macas J."/>
            <person name="Mayer K.F.X."/>
            <person name="Houben A."/>
            <person name="Marques A."/>
        </authorList>
    </citation>
    <scope>NUCLEOTIDE SEQUENCE</scope>
    <source>
        <strain evidence="3">RhyBre1mFocal</strain>
    </source>
</reference>
<dbReference type="InterPro" id="IPR013955">
    <property type="entry name" value="Rep_factor-A_C"/>
</dbReference>